<dbReference type="Pfam" id="PF14019">
    <property type="entry name" value="DUF4235"/>
    <property type="match status" value="1"/>
</dbReference>
<reference evidence="1 2" key="1">
    <citation type="submission" date="2018-11" db="EMBL/GenBank/DDBJ databases">
        <title>Multidrug-resistant genes are associated with an 42-kb island TGI1 carrying a complex class 1 integron in a Trueperella pyogenes.</title>
        <authorList>
            <person name="Dong W."/>
        </authorList>
    </citation>
    <scope>NUCLEOTIDE SEQUENCE [LARGE SCALE GENOMIC DNA]</scope>
    <source>
        <strain evidence="1 2">TP4</strain>
    </source>
</reference>
<organism evidence="1 2">
    <name type="scientific">Trueperella pyogenes</name>
    <dbReference type="NCBI Taxonomy" id="1661"/>
    <lineage>
        <taxon>Bacteria</taxon>
        <taxon>Bacillati</taxon>
        <taxon>Actinomycetota</taxon>
        <taxon>Actinomycetes</taxon>
        <taxon>Actinomycetales</taxon>
        <taxon>Actinomycetaceae</taxon>
        <taxon>Trueperella</taxon>
    </lineage>
</organism>
<accession>A0A380MBE9</accession>
<sequence>MNIGWKLITVGIAGAAGAASNLVVNQVWERGLGKQRPTSEEELMEMPMRDVVVFTAVTALVTAVVSTALRRKAAQWYGVAA</sequence>
<evidence type="ECO:0000313" key="1">
    <source>
        <dbReference type="EMBL" id="AZR07292.1"/>
    </source>
</evidence>
<dbReference type="GeneID" id="97530889"/>
<proteinExistence type="predicted"/>
<gene>
    <name evidence="1" type="ORF">EBQ10_08325</name>
</gene>
<dbReference type="AlphaFoldDB" id="A0A380MBE9"/>
<evidence type="ECO:0000313" key="2">
    <source>
        <dbReference type="Proteomes" id="UP000275951"/>
    </source>
</evidence>
<protein>
    <submittedName>
        <fullName evidence="1">DUF4235 domain-containing protein</fullName>
    </submittedName>
</protein>
<dbReference type="EMBL" id="CP033905">
    <property type="protein sequence ID" value="AZR07292.1"/>
    <property type="molecule type" value="Genomic_DNA"/>
</dbReference>
<dbReference type="InterPro" id="IPR025329">
    <property type="entry name" value="DUF4235"/>
</dbReference>
<dbReference type="RefSeq" id="WP_053793329.1">
    <property type="nucleotide sequence ID" value="NZ_CP012649.1"/>
</dbReference>
<name>A0A380MBE9_9ACTO</name>
<dbReference type="Proteomes" id="UP000275951">
    <property type="component" value="Chromosome"/>
</dbReference>
<dbReference type="OrthoDB" id="3268522at2"/>